<gene>
    <name evidence="1" type="ORF">NEZAVI_LOCUS9373</name>
</gene>
<accession>A0A9P0MR64</accession>
<evidence type="ECO:0000313" key="2">
    <source>
        <dbReference type="Proteomes" id="UP001152798"/>
    </source>
</evidence>
<sequence length="62" mass="7411">MEERIYLISSVKKLQKIFPTHKRSSSIDINVNEGLRSTSFVHQRILKCEKVPYLQIMYLMIR</sequence>
<proteinExistence type="predicted"/>
<name>A0A9P0MR64_NEZVI</name>
<reference evidence="1" key="1">
    <citation type="submission" date="2022-01" db="EMBL/GenBank/DDBJ databases">
        <authorList>
            <person name="King R."/>
        </authorList>
    </citation>
    <scope>NUCLEOTIDE SEQUENCE</scope>
</reference>
<dbReference type="EMBL" id="OV725080">
    <property type="protein sequence ID" value="CAH1400061.1"/>
    <property type="molecule type" value="Genomic_DNA"/>
</dbReference>
<evidence type="ECO:0000313" key="1">
    <source>
        <dbReference type="EMBL" id="CAH1400061.1"/>
    </source>
</evidence>
<dbReference type="AlphaFoldDB" id="A0A9P0MR64"/>
<organism evidence="1 2">
    <name type="scientific">Nezara viridula</name>
    <name type="common">Southern green stink bug</name>
    <name type="synonym">Cimex viridulus</name>
    <dbReference type="NCBI Taxonomy" id="85310"/>
    <lineage>
        <taxon>Eukaryota</taxon>
        <taxon>Metazoa</taxon>
        <taxon>Ecdysozoa</taxon>
        <taxon>Arthropoda</taxon>
        <taxon>Hexapoda</taxon>
        <taxon>Insecta</taxon>
        <taxon>Pterygota</taxon>
        <taxon>Neoptera</taxon>
        <taxon>Paraneoptera</taxon>
        <taxon>Hemiptera</taxon>
        <taxon>Heteroptera</taxon>
        <taxon>Panheteroptera</taxon>
        <taxon>Pentatomomorpha</taxon>
        <taxon>Pentatomoidea</taxon>
        <taxon>Pentatomidae</taxon>
        <taxon>Pentatominae</taxon>
        <taxon>Nezara</taxon>
    </lineage>
</organism>
<protein>
    <submittedName>
        <fullName evidence="1">Uncharacterized protein</fullName>
    </submittedName>
</protein>
<dbReference type="Proteomes" id="UP001152798">
    <property type="component" value="Chromosome 4"/>
</dbReference>
<feature type="non-terminal residue" evidence="1">
    <location>
        <position position="62"/>
    </location>
</feature>
<keyword evidence="2" id="KW-1185">Reference proteome</keyword>